<proteinExistence type="predicted"/>
<keyword evidence="1" id="KW-1185">Reference proteome</keyword>
<dbReference type="AlphaFoldDB" id="A0A1I7WLB4"/>
<evidence type="ECO:0000313" key="2">
    <source>
        <dbReference type="WBParaSite" id="Hba_05848"/>
    </source>
</evidence>
<evidence type="ECO:0000313" key="1">
    <source>
        <dbReference type="Proteomes" id="UP000095283"/>
    </source>
</evidence>
<reference evidence="2" key="1">
    <citation type="submission" date="2016-11" db="UniProtKB">
        <authorList>
            <consortium name="WormBaseParasite"/>
        </authorList>
    </citation>
    <scope>IDENTIFICATION</scope>
</reference>
<dbReference type="WBParaSite" id="Hba_05848">
    <property type="protein sequence ID" value="Hba_05848"/>
    <property type="gene ID" value="Hba_05848"/>
</dbReference>
<organism evidence="1 2">
    <name type="scientific">Heterorhabditis bacteriophora</name>
    <name type="common">Entomopathogenic nematode worm</name>
    <dbReference type="NCBI Taxonomy" id="37862"/>
    <lineage>
        <taxon>Eukaryota</taxon>
        <taxon>Metazoa</taxon>
        <taxon>Ecdysozoa</taxon>
        <taxon>Nematoda</taxon>
        <taxon>Chromadorea</taxon>
        <taxon>Rhabditida</taxon>
        <taxon>Rhabditina</taxon>
        <taxon>Rhabditomorpha</taxon>
        <taxon>Strongyloidea</taxon>
        <taxon>Heterorhabditidae</taxon>
        <taxon>Heterorhabditis</taxon>
    </lineage>
</organism>
<name>A0A1I7WLB4_HETBA</name>
<sequence length="95" mass="11348">MKMFFVYYRFFTMNQILTIQWTNISKSVETTWHSIIFVLLIHLKKLWLSDVNSINLDTRHVSVTKTSLFLNLINCLTNMHISMNLINCFLITIFE</sequence>
<accession>A0A1I7WLB4</accession>
<dbReference type="Proteomes" id="UP000095283">
    <property type="component" value="Unplaced"/>
</dbReference>
<protein>
    <submittedName>
        <fullName evidence="2">Uncharacterized protein</fullName>
    </submittedName>
</protein>